<feature type="domain" description="MotA/TolQ/ExbB proton channel" evidence="8">
    <location>
        <begin position="57"/>
        <end position="114"/>
    </location>
</feature>
<keyword evidence="3 7" id="KW-0812">Transmembrane</keyword>
<comment type="caution">
    <text evidence="9">The sequence shown here is derived from an EMBL/GenBank/DDBJ whole genome shotgun (WGS) entry which is preliminary data.</text>
</comment>
<evidence type="ECO:0000256" key="4">
    <source>
        <dbReference type="ARBA" id="ARBA00022989"/>
    </source>
</evidence>
<evidence type="ECO:0000256" key="5">
    <source>
        <dbReference type="ARBA" id="ARBA00023136"/>
    </source>
</evidence>
<dbReference type="InterPro" id="IPR002898">
    <property type="entry name" value="MotA_ExbB_proton_chnl"/>
</dbReference>
<name>J9DFL4_9PROT</name>
<keyword evidence="10" id="KW-1185">Reference proteome</keyword>
<sequence>MKRYLGLAICFLLVGGAVVTLGADAFIDLNSFIMVFGGGVGFALLKGQEGAYVRQFGDGTIYFGWIGTIIGLITIMTNSTQDDWGNMSNIAPAFAVAMTTIFYGYMLKLVAITFSEPE</sequence>
<feature type="transmembrane region" description="Helical" evidence="7">
    <location>
        <begin position="60"/>
        <end position="78"/>
    </location>
</feature>
<dbReference type="OrthoDB" id="7354086at2"/>
<evidence type="ECO:0000313" key="9">
    <source>
        <dbReference type="EMBL" id="EJW20666.1"/>
    </source>
</evidence>
<keyword evidence="6" id="KW-0813">Transport</keyword>
<dbReference type="eggNOG" id="ENOG502ZJWS">
    <property type="taxonomic scope" value="Bacteria"/>
</dbReference>
<evidence type="ECO:0000256" key="2">
    <source>
        <dbReference type="ARBA" id="ARBA00022475"/>
    </source>
</evidence>
<dbReference type="AlphaFoldDB" id="J9DFL4"/>
<accession>J9DFL4</accession>
<evidence type="ECO:0000256" key="1">
    <source>
        <dbReference type="ARBA" id="ARBA00004651"/>
    </source>
</evidence>
<evidence type="ECO:0000256" key="3">
    <source>
        <dbReference type="ARBA" id="ARBA00022692"/>
    </source>
</evidence>
<keyword evidence="5 7" id="KW-0472">Membrane</keyword>
<evidence type="ECO:0000259" key="8">
    <source>
        <dbReference type="Pfam" id="PF01618"/>
    </source>
</evidence>
<comment type="subcellular location">
    <subcellularLocation>
        <location evidence="1">Cell membrane</location>
        <topology evidence="1">Multi-pass membrane protein</topology>
    </subcellularLocation>
    <subcellularLocation>
        <location evidence="6">Membrane</location>
        <topology evidence="6">Multi-pass membrane protein</topology>
    </subcellularLocation>
</comment>
<dbReference type="Pfam" id="PF01618">
    <property type="entry name" value="MotA_ExbB"/>
    <property type="match status" value="1"/>
</dbReference>
<dbReference type="GO" id="GO:0015031">
    <property type="term" value="P:protein transport"/>
    <property type="evidence" value="ECO:0007669"/>
    <property type="project" value="UniProtKB-KW"/>
</dbReference>
<keyword evidence="6" id="KW-0653">Protein transport</keyword>
<proteinExistence type="inferred from homology"/>
<reference evidence="9 10" key="1">
    <citation type="journal article" date="2012" name="J. Bacteriol.">
        <title>Genome Sequence of Strain IMCC14465, Isolated from the East Sea, Belonging to the PS1 Clade of Alphaproteobacteria.</title>
        <authorList>
            <person name="Yang S.J."/>
            <person name="Kang I."/>
            <person name="Cho J.C."/>
        </authorList>
    </citation>
    <scope>NUCLEOTIDE SEQUENCE [LARGE SCALE GENOMIC DNA]</scope>
    <source>
        <strain evidence="9 10">IMCC14465</strain>
    </source>
</reference>
<gene>
    <name evidence="9" type="ORF">IMCC14465_15530</name>
</gene>
<keyword evidence="2" id="KW-1003">Cell membrane</keyword>
<keyword evidence="4 7" id="KW-1133">Transmembrane helix</keyword>
<dbReference type="EMBL" id="ALYF01000006">
    <property type="protein sequence ID" value="EJW20666.1"/>
    <property type="molecule type" value="Genomic_DNA"/>
</dbReference>
<protein>
    <recommendedName>
        <fullName evidence="8">MotA/TolQ/ExbB proton channel domain-containing protein</fullName>
    </recommendedName>
</protein>
<evidence type="ECO:0000313" key="10">
    <source>
        <dbReference type="Proteomes" id="UP000004836"/>
    </source>
</evidence>
<evidence type="ECO:0000256" key="7">
    <source>
        <dbReference type="SAM" id="Phobius"/>
    </source>
</evidence>
<evidence type="ECO:0000256" key="6">
    <source>
        <dbReference type="RuleBase" id="RU004057"/>
    </source>
</evidence>
<dbReference type="GO" id="GO:0005886">
    <property type="term" value="C:plasma membrane"/>
    <property type="evidence" value="ECO:0007669"/>
    <property type="project" value="UniProtKB-SubCell"/>
</dbReference>
<organism evidence="9 10">
    <name type="scientific">alpha proteobacterium IMCC14465</name>
    <dbReference type="NCBI Taxonomy" id="1220535"/>
    <lineage>
        <taxon>Bacteria</taxon>
        <taxon>Pseudomonadati</taxon>
        <taxon>Pseudomonadota</taxon>
        <taxon>Alphaproteobacteria</taxon>
        <taxon>PS1 clade</taxon>
    </lineage>
</organism>
<feature type="transmembrane region" description="Helical" evidence="7">
    <location>
        <begin position="90"/>
        <end position="114"/>
    </location>
</feature>
<comment type="similarity">
    <text evidence="6">Belongs to the exbB/tolQ family.</text>
</comment>
<dbReference type="Proteomes" id="UP000004836">
    <property type="component" value="Unassembled WGS sequence"/>
</dbReference>
<feature type="transmembrane region" description="Helical" evidence="7">
    <location>
        <begin position="32"/>
        <end position="48"/>
    </location>
</feature>